<dbReference type="AlphaFoldDB" id="A0AAX4K1R2"/>
<dbReference type="PANTHER" id="PTHR40465">
    <property type="entry name" value="CHROMOSOME 1, WHOLE GENOME SHOTGUN SEQUENCE"/>
    <property type="match status" value="1"/>
</dbReference>
<evidence type="ECO:0000313" key="4">
    <source>
        <dbReference type="EMBL" id="WWC91666.1"/>
    </source>
</evidence>
<dbReference type="InterPro" id="IPR045339">
    <property type="entry name" value="DUF6534"/>
</dbReference>
<feature type="compositionally biased region" description="Polar residues" evidence="1">
    <location>
        <begin position="364"/>
        <end position="378"/>
    </location>
</feature>
<feature type="transmembrane region" description="Helical" evidence="2">
    <location>
        <begin position="31"/>
        <end position="53"/>
    </location>
</feature>
<dbReference type="GeneID" id="91097281"/>
<dbReference type="EMBL" id="CP144106">
    <property type="protein sequence ID" value="WWC91666.1"/>
    <property type="molecule type" value="Genomic_DNA"/>
</dbReference>
<organism evidence="4 5">
    <name type="scientific">Kwoniella dendrophila CBS 6074</name>
    <dbReference type="NCBI Taxonomy" id="1295534"/>
    <lineage>
        <taxon>Eukaryota</taxon>
        <taxon>Fungi</taxon>
        <taxon>Dikarya</taxon>
        <taxon>Basidiomycota</taxon>
        <taxon>Agaricomycotina</taxon>
        <taxon>Tremellomycetes</taxon>
        <taxon>Tremellales</taxon>
        <taxon>Cryptococcaceae</taxon>
        <taxon>Kwoniella</taxon>
    </lineage>
</organism>
<evidence type="ECO:0000313" key="5">
    <source>
        <dbReference type="Proteomes" id="UP001355207"/>
    </source>
</evidence>
<accession>A0AAX4K1R2</accession>
<feature type="region of interest" description="Disordered" evidence="1">
    <location>
        <begin position="303"/>
        <end position="387"/>
    </location>
</feature>
<feature type="domain" description="DUF6534" evidence="3">
    <location>
        <begin position="188"/>
        <end position="273"/>
    </location>
</feature>
<gene>
    <name evidence="4" type="ORF">L201_006612</name>
</gene>
<protein>
    <recommendedName>
        <fullName evidence="3">DUF6534 domain-containing protein</fullName>
    </recommendedName>
</protein>
<evidence type="ECO:0000256" key="1">
    <source>
        <dbReference type="SAM" id="MobiDB-lite"/>
    </source>
</evidence>
<name>A0AAX4K1R2_9TREE</name>
<evidence type="ECO:0000259" key="3">
    <source>
        <dbReference type="Pfam" id="PF20152"/>
    </source>
</evidence>
<proteinExistence type="predicted"/>
<reference evidence="4 5" key="1">
    <citation type="submission" date="2024-01" db="EMBL/GenBank/DDBJ databases">
        <title>Comparative genomics of Cryptococcus and Kwoniella reveals pathogenesis evolution and contrasting modes of karyotype evolution via chromosome fusion or intercentromeric recombination.</title>
        <authorList>
            <person name="Coelho M.A."/>
            <person name="David-Palma M."/>
            <person name="Shea T."/>
            <person name="Bowers K."/>
            <person name="McGinley-Smith S."/>
            <person name="Mohammad A.W."/>
            <person name="Gnirke A."/>
            <person name="Yurkov A.M."/>
            <person name="Nowrousian M."/>
            <person name="Sun S."/>
            <person name="Cuomo C.A."/>
            <person name="Heitman J."/>
        </authorList>
    </citation>
    <scope>NUCLEOTIDE SEQUENCE [LARGE SCALE GENOMIC DNA]</scope>
    <source>
        <strain evidence="4 5">CBS 6074</strain>
    </source>
</reference>
<dbReference type="RefSeq" id="XP_066078428.1">
    <property type="nucleotide sequence ID" value="XM_066222331.1"/>
</dbReference>
<feature type="transmembrane region" description="Helical" evidence="2">
    <location>
        <begin position="178"/>
        <end position="201"/>
    </location>
</feature>
<feature type="transmembrane region" description="Helical" evidence="2">
    <location>
        <begin position="65"/>
        <end position="85"/>
    </location>
</feature>
<dbReference type="PANTHER" id="PTHR40465:SF1">
    <property type="entry name" value="DUF6534 DOMAIN-CONTAINING PROTEIN"/>
    <property type="match status" value="1"/>
</dbReference>
<feature type="compositionally biased region" description="Acidic residues" evidence="1">
    <location>
        <begin position="352"/>
        <end position="362"/>
    </location>
</feature>
<keyword evidence="2" id="KW-1133">Transmembrane helix</keyword>
<feature type="transmembrane region" description="Helical" evidence="2">
    <location>
        <begin position="105"/>
        <end position="124"/>
    </location>
</feature>
<keyword evidence="2" id="KW-0812">Transmembrane</keyword>
<evidence type="ECO:0000256" key="2">
    <source>
        <dbReference type="SAM" id="Phobius"/>
    </source>
</evidence>
<keyword evidence="5" id="KW-1185">Reference proteome</keyword>
<feature type="transmembrane region" description="Helical" evidence="2">
    <location>
        <begin position="136"/>
        <end position="158"/>
    </location>
</feature>
<keyword evidence="2" id="KW-0472">Membrane</keyword>
<feature type="compositionally biased region" description="Polar residues" evidence="1">
    <location>
        <begin position="303"/>
        <end position="318"/>
    </location>
</feature>
<dbReference type="Pfam" id="PF20152">
    <property type="entry name" value="DUF6534"/>
    <property type="match status" value="1"/>
</dbReference>
<sequence>MASVISTGGLSVEDFAKLSINMNRNVNLGTYFIATTTDLLLCGVMIVQFVEYWTYSRTDRKFNKAVVIVSSLTSMGGTFFVLNMMFKLFVYQFGEYSPFATTRDLGYLAIFDVISSFATSLFFAERAFLILGRSKIFAIYAIICFLVNITGGIGYPVLQDISTRTHKESDLQHKVWMTTMYVSGALGLDFMVNVIVTWSMLKSKAESGWKGVDGALVRFGRIVIEAGYPQTMITICWFVTFFGYTDLYIAIYPLWVQNKFYTCVLLASLNSRYSLRRARNQGLTNYLDPSKPPVVHVVTETYVQQSEGSNLPTQSTPNLPKPRYSNPDHHNSASFSPRRKTQSTKKGNLQIEFEEESTDYDETPTLTNSINGNNNQNDLTDKEEDSDSLHKLDYIDNSSRTGLTDDSFLPSIKK</sequence>
<dbReference type="Proteomes" id="UP001355207">
    <property type="component" value="Chromosome 9"/>
</dbReference>